<protein>
    <submittedName>
        <fullName evidence="2">Putative membrane protein</fullName>
    </submittedName>
</protein>
<feature type="transmembrane region" description="Helical" evidence="1">
    <location>
        <begin position="348"/>
        <end position="368"/>
    </location>
</feature>
<feature type="transmembrane region" description="Helical" evidence="1">
    <location>
        <begin position="375"/>
        <end position="400"/>
    </location>
</feature>
<name>A0A0H5SJU9_HERHM</name>
<sequence length="409" mass="46857">MKFIKIFKLELCYFFKKKINFIILILAVVAGSLTGYFFLRGIMADKITETGDVEIIKGKEAIKLTAEYNRAFEGEVTVEKLQKAREIYINHYDFIKEKLIYTCELFEATPLLGIMQGLTFPPKGDMIIIPWNSHIPPTEYADQYYSLRKKMIQKYIDALSDKKIGRKIADMEDKIKKPFVYYENYDNWGDSIEWLTMLIILITVMVIIVSSTAFSETVENGTKDIISITIEGERKFPLARSLSLFILNTLLYIIPISIYLISIYVSLGGKGLQTSLQVNTPFSPANYTLGKAMLLEVTGGYIGVIAIGFLSLLISSISKKSGTSIIISVGMFLIYMIMEIFIRPQGKFMNLLVSLFPAGISQIFYNIFSYRFVNIAGFAVWLPYLMIPAGIFQIFFYWYISIKMYRLYK</sequence>
<dbReference type="RefSeq" id="WP_103203141.1">
    <property type="nucleotide sequence ID" value="NZ_CVTD020000018.1"/>
</dbReference>
<proteinExistence type="predicted"/>
<accession>A0A0H5SJU9</accession>
<keyword evidence="1" id="KW-0472">Membrane</keyword>
<feature type="transmembrane region" description="Helical" evidence="1">
    <location>
        <begin position="325"/>
        <end position="342"/>
    </location>
</feature>
<gene>
    <name evidence="2" type="ORF">HHT355_1841</name>
</gene>
<dbReference type="AlphaFoldDB" id="A0A0H5SJU9"/>
<organism evidence="2 3">
    <name type="scientific">Herbinix hemicellulosilytica</name>
    <dbReference type="NCBI Taxonomy" id="1564487"/>
    <lineage>
        <taxon>Bacteria</taxon>
        <taxon>Bacillati</taxon>
        <taxon>Bacillota</taxon>
        <taxon>Clostridia</taxon>
        <taxon>Lachnospirales</taxon>
        <taxon>Lachnospiraceae</taxon>
        <taxon>Herbinix</taxon>
    </lineage>
</organism>
<feature type="transmembrane region" description="Helical" evidence="1">
    <location>
        <begin position="287"/>
        <end position="313"/>
    </location>
</feature>
<keyword evidence="3" id="KW-1185">Reference proteome</keyword>
<evidence type="ECO:0000313" key="3">
    <source>
        <dbReference type="Proteomes" id="UP000236497"/>
    </source>
</evidence>
<feature type="transmembrane region" description="Helical" evidence="1">
    <location>
        <begin position="21"/>
        <end position="39"/>
    </location>
</feature>
<dbReference type="Proteomes" id="UP000236497">
    <property type="component" value="Unassembled WGS sequence"/>
</dbReference>
<feature type="transmembrane region" description="Helical" evidence="1">
    <location>
        <begin position="194"/>
        <end position="214"/>
    </location>
</feature>
<evidence type="ECO:0000256" key="1">
    <source>
        <dbReference type="SAM" id="Phobius"/>
    </source>
</evidence>
<feature type="transmembrane region" description="Helical" evidence="1">
    <location>
        <begin position="244"/>
        <end position="267"/>
    </location>
</feature>
<evidence type="ECO:0000313" key="2">
    <source>
        <dbReference type="EMBL" id="CRZ35041.1"/>
    </source>
</evidence>
<keyword evidence="1" id="KW-1133">Transmembrane helix</keyword>
<dbReference type="OrthoDB" id="9991520at2"/>
<reference evidence="2 3" key="1">
    <citation type="submission" date="2015-06" db="EMBL/GenBank/DDBJ databases">
        <authorList>
            <person name="Wibberg Daniel"/>
        </authorList>
    </citation>
    <scope>NUCLEOTIDE SEQUENCE [LARGE SCALE GENOMIC DNA]</scope>
    <source>
        <strain evidence="2 3">T3/55T</strain>
    </source>
</reference>
<keyword evidence="1" id="KW-0812">Transmembrane</keyword>
<dbReference type="EMBL" id="CVTD020000018">
    <property type="protein sequence ID" value="CRZ35041.1"/>
    <property type="molecule type" value="Genomic_DNA"/>
</dbReference>